<gene>
    <name evidence="1" type="ORF">OB2597_03849</name>
</gene>
<dbReference type="OrthoDB" id="5242510at2"/>
<protein>
    <recommendedName>
        <fullName evidence="3">DUF3445 domain-containing protein</fullName>
    </recommendedName>
</protein>
<keyword evidence="2" id="KW-1185">Reference proteome</keyword>
<sequence length="250" mass="27957">MSPILHDRIPYDTSARRLPGVSPLDPADWILRDEVFAAQMALRDRLILTRRNAVLAMTGAAEEAAQELLDVVLAHVRADPGYRCGDARIRRPDGVEVTIDRTDPMGTAGRLVQDDLCVMQKPEGGAEHVLTAAVLCFPAGWTLSEKIGRPLNRIHRPVPEYDGDIAKRVQRLFDGVQAGRPLWRFNALRYVDPSLFQPRHEGEQKYGAEKDQAYLRSERQTILRLPHSAAVVFGIHTFVVPLASAQNIDR</sequence>
<dbReference type="EMBL" id="AAMO01000017">
    <property type="protein sequence ID" value="EAQ01192.1"/>
    <property type="molecule type" value="Genomic_DNA"/>
</dbReference>
<dbReference type="eggNOG" id="ENOG502Z7ZS">
    <property type="taxonomic scope" value="Bacteria"/>
</dbReference>
<dbReference type="Proteomes" id="UP000004318">
    <property type="component" value="Unassembled WGS sequence"/>
</dbReference>
<dbReference type="HOGENOM" id="CLU_025462_1_0_5"/>
<organism evidence="1 2">
    <name type="scientific">Pseudooceanicola batsensis (strain ATCC BAA-863 / DSM 15984 / KCTC 12145 / HTCC2597)</name>
    <name type="common">Oceanicola batsensis</name>
    <dbReference type="NCBI Taxonomy" id="252305"/>
    <lineage>
        <taxon>Bacteria</taxon>
        <taxon>Pseudomonadati</taxon>
        <taxon>Pseudomonadota</taxon>
        <taxon>Alphaproteobacteria</taxon>
        <taxon>Rhodobacterales</taxon>
        <taxon>Paracoccaceae</taxon>
        <taxon>Pseudooceanicola</taxon>
    </lineage>
</organism>
<evidence type="ECO:0008006" key="3">
    <source>
        <dbReference type="Google" id="ProtNLM"/>
    </source>
</evidence>
<reference evidence="1 2" key="1">
    <citation type="journal article" date="2010" name="J. Bacteriol.">
        <title>Genome sequences of Oceanicola granulosus HTCC2516(T) and Oceanicola batsensis HTCC2597(TDelta).</title>
        <authorList>
            <person name="Thrash J.C."/>
            <person name="Cho J.C."/>
            <person name="Vergin K.L."/>
            <person name="Giovannoni S.J."/>
        </authorList>
    </citation>
    <scope>NUCLEOTIDE SEQUENCE [LARGE SCALE GENOMIC DNA]</scope>
    <source>
        <strain evidence="2">ATCC BAA-863 / DSM 15984 / KCTC 12145 / HTCC2597</strain>
    </source>
</reference>
<dbReference type="InterPro" id="IPR021848">
    <property type="entry name" value="HODM_asu-like"/>
</dbReference>
<proteinExistence type="predicted"/>
<evidence type="ECO:0000313" key="2">
    <source>
        <dbReference type="Proteomes" id="UP000004318"/>
    </source>
</evidence>
<dbReference type="AlphaFoldDB" id="A3U3V3"/>
<evidence type="ECO:0000313" key="1">
    <source>
        <dbReference type="EMBL" id="EAQ01192.1"/>
    </source>
</evidence>
<name>A3U3V3_PSEBH</name>
<accession>A3U3V3</accession>
<comment type="caution">
    <text evidence="1">The sequence shown here is derived from an EMBL/GenBank/DDBJ whole genome shotgun (WGS) entry which is preliminary data.</text>
</comment>
<dbReference type="Pfam" id="PF11927">
    <property type="entry name" value="HODM_asu-like"/>
    <property type="match status" value="1"/>
</dbReference>
<dbReference type="RefSeq" id="WP_009805020.1">
    <property type="nucleotide sequence ID" value="NZ_CH724131.1"/>
</dbReference>